<keyword evidence="3" id="KW-1185">Reference proteome</keyword>
<comment type="caution">
    <text evidence="2">The sequence shown here is derived from an EMBL/GenBank/DDBJ whole genome shotgun (WGS) entry which is preliminary data.</text>
</comment>
<dbReference type="InterPro" id="IPR014710">
    <property type="entry name" value="RmlC-like_jellyroll"/>
</dbReference>
<dbReference type="Pfam" id="PF07883">
    <property type="entry name" value="Cupin_2"/>
    <property type="match status" value="1"/>
</dbReference>
<gene>
    <name evidence="2" type="ORF">D3872_16520</name>
</gene>
<dbReference type="SUPFAM" id="SSF51182">
    <property type="entry name" value="RmlC-like cupins"/>
    <property type="match status" value="1"/>
</dbReference>
<reference evidence="2 3" key="1">
    <citation type="submission" date="2018-09" db="EMBL/GenBank/DDBJ databases">
        <authorList>
            <person name="Zhu H."/>
        </authorList>
    </citation>
    <scope>NUCLEOTIDE SEQUENCE [LARGE SCALE GENOMIC DNA]</scope>
    <source>
        <strain evidence="2 3">K1S02-61</strain>
    </source>
</reference>
<proteinExistence type="predicted"/>
<dbReference type="Proteomes" id="UP000284006">
    <property type="component" value="Unassembled WGS sequence"/>
</dbReference>
<name>A0A418XQJ0_9BURK</name>
<protein>
    <submittedName>
        <fullName evidence="2">Cupin domain-containing protein</fullName>
    </submittedName>
</protein>
<dbReference type="OrthoDB" id="8265259at2"/>
<accession>A0A418XQJ0</accession>
<dbReference type="InterPro" id="IPR011051">
    <property type="entry name" value="RmlC_Cupin_sf"/>
</dbReference>
<sequence length="121" mass="13053">MALQHAASGERIPLQRGDNDIAHFTSVALAKTDNMELIRLVLPQERAMPQHMVDGEITLLCLEGEISCKAHGGETVLKPGEMLYLLGGVPHSVHANVDSVALLTILLKNGSAESKVFNTEK</sequence>
<dbReference type="EMBL" id="QYUP01000125">
    <property type="protein sequence ID" value="RJG14695.1"/>
    <property type="molecule type" value="Genomic_DNA"/>
</dbReference>
<evidence type="ECO:0000259" key="1">
    <source>
        <dbReference type="Pfam" id="PF07883"/>
    </source>
</evidence>
<evidence type="ECO:0000313" key="2">
    <source>
        <dbReference type="EMBL" id="RJG14695.1"/>
    </source>
</evidence>
<organism evidence="2 3">
    <name type="scientific">Massilia cavernae</name>
    <dbReference type="NCBI Taxonomy" id="2320864"/>
    <lineage>
        <taxon>Bacteria</taxon>
        <taxon>Pseudomonadati</taxon>
        <taxon>Pseudomonadota</taxon>
        <taxon>Betaproteobacteria</taxon>
        <taxon>Burkholderiales</taxon>
        <taxon>Oxalobacteraceae</taxon>
        <taxon>Telluria group</taxon>
        <taxon>Massilia</taxon>
    </lineage>
</organism>
<dbReference type="RefSeq" id="WP_119811836.1">
    <property type="nucleotide sequence ID" value="NZ_QYUP01000125.1"/>
</dbReference>
<evidence type="ECO:0000313" key="3">
    <source>
        <dbReference type="Proteomes" id="UP000284006"/>
    </source>
</evidence>
<dbReference type="Gene3D" id="2.60.120.10">
    <property type="entry name" value="Jelly Rolls"/>
    <property type="match status" value="1"/>
</dbReference>
<feature type="domain" description="Cupin type-2" evidence="1">
    <location>
        <begin position="42"/>
        <end position="101"/>
    </location>
</feature>
<dbReference type="AlphaFoldDB" id="A0A418XQJ0"/>
<dbReference type="InterPro" id="IPR013096">
    <property type="entry name" value="Cupin_2"/>
</dbReference>